<protein>
    <submittedName>
        <fullName evidence="10">Chromodomain-helicase-DNA-binding protein 4</fullName>
    </submittedName>
</protein>
<dbReference type="InterPro" id="IPR013083">
    <property type="entry name" value="Znf_RING/FYVE/PHD"/>
</dbReference>
<feature type="domain" description="PHD-type" evidence="8">
    <location>
        <begin position="919"/>
        <end position="964"/>
    </location>
</feature>
<feature type="domain" description="N-acetyltransferase" evidence="9">
    <location>
        <begin position="1069"/>
        <end position="1219"/>
    </location>
</feature>
<dbReference type="PROSITE" id="PS50016">
    <property type="entry name" value="ZF_PHD_2"/>
    <property type="match status" value="1"/>
</dbReference>
<dbReference type="Pfam" id="PF16135">
    <property type="entry name" value="TDBD"/>
    <property type="match status" value="1"/>
</dbReference>
<dbReference type="InterPro" id="IPR019787">
    <property type="entry name" value="Znf_PHD-finger"/>
</dbReference>
<dbReference type="InterPro" id="IPR001965">
    <property type="entry name" value="Znf_PHD"/>
</dbReference>
<evidence type="ECO:0000256" key="7">
    <source>
        <dbReference type="SAM" id="MobiDB-lite"/>
    </source>
</evidence>
<dbReference type="InterPro" id="IPR056511">
    <property type="entry name" value="IDM1_C"/>
</dbReference>
<keyword evidence="3 6" id="KW-0863">Zinc-finger</keyword>
<dbReference type="CDD" id="cd04301">
    <property type="entry name" value="NAT_SF"/>
    <property type="match status" value="1"/>
</dbReference>
<dbReference type="GO" id="GO:0008270">
    <property type="term" value="F:zinc ion binding"/>
    <property type="evidence" value="ECO:0007669"/>
    <property type="project" value="UniProtKB-KW"/>
</dbReference>
<keyword evidence="2" id="KW-0479">Metal-binding</keyword>
<evidence type="ECO:0000256" key="5">
    <source>
        <dbReference type="ARBA" id="ARBA00023242"/>
    </source>
</evidence>
<evidence type="ECO:0000256" key="1">
    <source>
        <dbReference type="ARBA" id="ARBA00004123"/>
    </source>
</evidence>
<dbReference type="SMART" id="SM00249">
    <property type="entry name" value="PHD"/>
    <property type="match status" value="2"/>
</dbReference>
<evidence type="ECO:0000256" key="3">
    <source>
        <dbReference type="ARBA" id="ARBA00022771"/>
    </source>
</evidence>
<dbReference type="EMBL" id="KE345837">
    <property type="protein sequence ID" value="EXC18490.1"/>
    <property type="molecule type" value="Genomic_DNA"/>
</dbReference>
<keyword evidence="10" id="KW-0067">ATP-binding</keyword>
<dbReference type="GO" id="GO:0004386">
    <property type="term" value="F:helicase activity"/>
    <property type="evidence" value="ECO:0007669"/>
    <property type="project" value="UniProtKB-KW"/>
</dbReference>
<dbReference type="InterPro" id="IPR032308">
    <property type="entry name" value="TDBD"/>
</dbReference>
<proteinExistence type="predicted"/>
<reference evidence="11" key="1">
    <citation type="submission" date="2013-01" db="EMBL/GenBank/DDBJ databases">
        <title>Draft Genome Sequence of a Mulberry Tree, Morus notabilis C.K. Schneid.</title>
        <authorList>
            <person name="He N."/>
            <person name="Zhao S."/>
        </authorList>
    </citation>
    <scope>NUCLEOTIDE SEQUENCE</scope>
</reference>
<dbReference type="Proteomes" id="UP000030645">
    <property type="component" value="Unassembled WGS sequence"/>
</dbReference>
<keyword evidence="10" id="KW-0347">Helicase</keyword>
<comment type="subcellular location">
    <subcellularLocation>
        <location evidence="1">Nucleus</location>
    </subcellularLocation>
</comment>
<dbReference type="eggNOG" id="ENOG502QTVY">
    <property type="taxonomic scope" value="Eukaryota"/>
</dbReference>
<dbReference type="InterPro" id="IPR011011">
    <property type="entry name" value="Znf_FYVE_PHD"/>
</dbReference>
<dbReference type="Pfam" id="PF00628">
    <property type="entry name" value="PHD"/>
    <property type="match status" value="1"/>
</dbReference>
<gene>
    <name evidence="10" type="ORF">L484_018671</name>
</gene>
<evidence type="ECO:0000259" key="8">
    <source>
        <dbReference type="PROSITE" id="PS50016"/>
    </source>
</evidence>
<dbReference type="InterPro" id="IPR000182">
    <property type="entry name" value="GNAT_dom"/>
</dbReference>
<organism evidence="10 11">
    <name type="scientific">Morus notabilis</name>
    <dbReference type="NCBI Taxonomy" id="981085"/>
    <lineage>
        <taxon>Eukaryota</taxon>
        <taxon>Viridiplantae</taxon>
        <taxon>Streptophyta</taxon>
        <taxon>Embryophyta</taxon>
        <taxon>Tracheophyta</taxon>
        <taxon>Spermatophyta</taxon>
        <taxon>Magnoliopsida</taxon>
        <taxon>eudicotyledons</taxon>
        <taxon>Gunneridae</taxon>
        <taxon>Pentapetalae</taxon>
        <taxon>rosids</taxon>
        <taxon>fabids</taxon>
        <taxon>Rosales</taxon>
        <taxon>Moraceae</taxon>
        <taxon>Moreae</taxon>
        <taxon>Morus</taxon>
    </lineage>
</organism>
<dbReference type="PANTHER" id="PTHR46508:SF2">
    <property type="entry name" value="INCREASED DNA METHYLATION 1"/>
    <property type="match status" value="1"/>
</dbReference>
<evidence type="ECO:0000256" key="6">
    <source>
        <dbReference type="PROSITE-ProRule" id="PRU00146"/>
    </source>
</evidence>
<keyword evidence="4" id="KW-0862">Zinc</keyword>
<feature type="region of interest" description="Disordered" evidence="7">
    <location>
        <begin position="111"/>
        <end position="136"/>
    </location>
</feature>
<dbReference type="PROSITE" id="PS51186">
    <property type="entry name" value="GNAT"/>
    <property type="match status" value="1"/>
</dbReference>
<evidence type="ECO:0000313" key="11">
    <source>
        <dbReference type="Proteomes" id="UP000030645"/>
    </source>
</evidence>
<dbReference type="InterPro" id="IPR016181">
    <property type="entry name" value="Acyl_CoA_acyltransferase"/>
</dbReference>
<dbReference type="GO" id="GO:0005634">
    <property type="term" value="C:nucleus"/>
    <property type="evidence" value="ECO:0007669"/>
    <property type="project" value="UniProtKB-SubCell"/>
</dbReference>
<name>W9SNG8_9ROSA</name>
<evidence type="ECO:0000313" key="10">
    <source>
        <dbReference type="EMBL" id="EXC18490.1"/>
    </source>
</evidence>
<keyword evidence="11" id="KW-1185">Reference proteome</keyword>
<keyword evidence="5" id="KW-0539">Nucleus</keyword>
<evidence type="ECO:0000256" key="2">
    <source>
        <dbReference type="ARBA" id="ARBA00022723"/>
    </source>
</evidence>
<keyword evidence="10" id="KW-0238">DNA-binding</keyword>
<evidence type="ECO:0000259" key="9">
    <source>
        <dbReference type="PROSITE" id="PS51186"/>
    </source>
</evidence>
<dbReference type="GO" id="GO:0016747">
    <property type="term" value="F:acyltransferase activity, transferring groups other than amino-acyl groups"/>
    <property type="evidence" value="ECO:0007669"/>
    <property type="project" value="InterPro"/>
</dbReference>
<evidence type="ECO:0000256" key="4">
    <source>
        <dbReference type="ARBA" id="ARBA00022833"/>
    </source>
</evidence>
<dbReference type="GO" id="GO:0003677">
    <property type="term" value="F:DNA binding"/>
    <property type="evidence" value="ECO:0007669"/>
    <property type="project" value="UniProtKB-KW"/>
</dbReference>
<dbReference type="SUPFAM" id="SSF57903">
    <property type="entry name" value="FYVE/PHD zinc finger"/>
    <property type="match status" value="1"/>
</dbReference>
<dbReference type="Pfam" id="PF23209">
    <property type="entry name" value="IDM1_C"/>
    <property type="match status" value="1"/>
</dbReference>
<keyword evidence="10" id="KW-0547">Nucleotide-binding</keyword>
<sequence>MLLDDEIEDLIDDGFEGSQVEQSLFREIFFRNDTGSASKKCLVTGVINFECESSKNTATSLCSNSENSVLTSHSSSKNACLDDFSNVTEEFRETSQLESFPVKFAYENRNGGEASDCRKKSSVHKPPNAEPDLGNASSAFREKNASSAFCPVTEPISEVVTLRLVECSSEGLTSSCYLLKQHGGMVRGCRVVDSNVSKCRSQSLEGNDAKEAIIGKAIASPASQESFASRLLAASPSVNVQERFESPLHAEERPQEHQSFELDLSDVALKTNLKKDPRQLLQYHVVDLLRAAGWRIERRKRPSRQYMESVYRTPKGRPVREFAKAWRLCGQLLSAYSLVEEDDGREWANIAQFFLDLSDTLVILEKGTNHSELSCRWRLLDPFVIVAFINRKIGALRKGEVVKATCSLAADRKLDVRLTLTNTDSVGHQIAKKDPPPTSICGSVLAGESALVVSEGNFHNSCEQYGNIEYSGLKNNEAVKFTKGMPLDTAKGEGMLLVNASNEFGDLRSLISGVKTSSLDMTSFATHGTGPTGSTVVQSTNCQISDKQSSDCNVGTTKEVNSFNNNAESLARQVTDIGHYLLTSGDNHANNKGDALVPFEDSDAVRHLTHVEEDDRQQFEVSELTLVDTSSPGDIILKKKTRRKSKRISEMEPSSLYQSGNHCSSSVDEADLLYVNGKDIHLELNQVQGDLVANERIKGTCKKSSYLKSSHHQMEKKSSKLKRNFSEHIDSRIVKKKSARCRIEDDDLLVSAIIRNKDFIPSNARYTSRKKACKSRARRKLKSQKRTCRLLPSLVNGGKHFKDGKWYSVGVRTVLSWLIGSGVISLNDVIQYRNPKDDVVIKEGVITRDGILCKCCSNLLMVSVFKIHAGFKHNRPCLNLFMGSGQPFTICLLEAWSAEYKTRKGGSPTVQVDENDQNDDSCGLCGDGGELICCDNCPSTFHQACLSAKDLPEGSWYCPNCTCWICGSLVNDKDVSSASDGLKCSQCEHKYHEACLKEKGRYQAAMSDSLFCGSSCQEVYHGLQARVGVFNNVADDFSWALLKCIHDDQKIHSAQRFALKAECNSRLAVALTIMEECFLSMVDPRTGIDMIPHVLYNWGSEFARLNFQGFYTVVLEKDDVLISVASIRVHGTTVAEMPLIATCSKYRRQGMCRRLVTAIEEMLKSFKVEKIVVAAIPDLVQTWTEGFGFTPVEDNEKQSLNKINLMVFPGTVLLKKPLYDNRDTQAQSGDRSGLRADESTKVDDRFCADKFKKQFIENDIVECNKLTEFECSTKVKVIDGDIGVDGMSSVGIEESSEVDFNSRELIKFGPCYAAKCCTDAENEPMGSKNLPRSEVYARTDKKTAEQQSTVHCHCIRGGAETSEGCWKSEIRRVEEVVKPVQHQSNGNCCANEQEVGLDGIEVMQVGEDERISLQDQFSKLSCEDPTSKLGDSQPETVSGVESFVMYDETQVSLDEQLKKASQPSADLIPPTLHLHIQPQPSDDLHLSWLPFVLQTKPSPNLSFATWALTDLSILIEIAHFTAPRIAATTLIVAVSRHRPGSSSDRLCLTKTHSIPAGIVLSAAI</sequence>
<dbReference type="PANTHER" id="PTHR46508">
    <property type="entry name" value="PHD FINGER FAMILY PROTEIN"/>
    <property type="match status" value="1"/>
</dbReference>
<keyword evidence="10" id="KW-0378">Hydrolase</keyword>
<dbReference type="CDD" id="cd15532">
    <property type="entry name" value="PHD2_CHD_II"/>
    <property type="match status" value="1"/>
</dbReference>
<dbReference type="SUPFAM" id="SSF55729">
    <property type="entry name" value="Acyl-CoA N-acyltransferases (Nat)"/>
    <property type="match status" value="1"/>
</dbReference>
<dbReference type="Gene3D" id="3.40.630.30">
    <property type="match status" value="1"/>
</dbReference>
<feature type="region of interest" description="Disordered" evidence="7">
    <location>
        <begin position="640"/>
        <end position="662"/>
    </location>
</feature>
<dbReference type="Gene3D" id="3.30.40.10">
    <property type="entry name" value="Zinc/RING finger domain, C3HC4 (zinc finger)"/>
    <property type="match status" value="1"/>
</dbReference>
<accession>W9SNG8</accession>
<dbReference type="STRING" id="981085.W9SNG8"/>